<sequence length="699" mass="79963">MSEDGFSDRLEELNTMDTVDIQIKTLMGTMFDVTVLTSATVGDIKKKICRVEGIPIYQQNLIFQSRELKDLARIDESGIITGSVLTLVPSMRGGPISTRRLSMPCEHFLLKELKDLLKTTKEDVAPGSKVSLLVFKEGDIINLLRVVENKDGSYSPFNESPISPPSNRLRRDRIEAFEKFIEDTKMCVKVKKLRQKMEELNMKKDVNKTDKGWDEKNDVSYQFFEECAENLLKEVDLTMFERTTLDEGDYSEIEEVALKDKHRSKAQTTKSLYSEKRCYTNNNTRKNERLFEKNETGYTIFSRDRPNLDRKDGKNENPYLLEGLNSNKLPDMHILHTEEFLMDEACGLMGEQAEEDADENAAYRPIIPLAGGLIVPTKTLEDAFMPTNYSKELVQSSYSLASTTGNQPKTNSALPKLDTRSQSPILGAKLKDPNVGESLPRRNRVHLARLLLASAEAAADRPNSSSALDKGLEERDSTWEIREPASERLKHSATCKVGLLNRHQNVDYIETTTTAHHHRQSKSEVLRGRKYSNGPSISKYTVYSSQHMPSHFFSAIPPEYAPKMTDRLPNSNVVFRNNPESRSPLYSRKNRTIDNSYEAKEPEDLFGYYNLGSFQDLIEETKEEATKLPPVIIKKKSRCNECNKRLNITNIYNCRCGRMFCSQHRYSEVHRCTYDYKTEGRKILERLNPLVTADKVQRF</sequence>
<evidence type="ECO:0000256" key="2">
    <source>
        <dbReference type="ARBA" id="ARBA00022771"/>
    </source>
</evidence>
<dbReference type="OrthoDB" id="756206at2759"/>
<dbReference type="Pfam" id="PF01428">
    <property type="entry name" value="zf-AN1"/>
    <property type="match status" value="1"/>
</dbReference>
<name>A0A9N9MHN8_9CUCU</name>
<dbReference type="PROSITE" id="PS51039">
    <property type="entry name" value="ZF_AN1"/>
    <property type="match status" value="1"/>
</dbReference>
<dbReference type="AlphaFoldDB" id="A0A9N9MHN8"/>
<dbReference type="EMBL" id="OU892289">
    <property type="protein sequence ID" value="CAG9763356.1"/>
    <property type="molecule type" value="Genomic_DNA"/>
</dbReference>
<dbReference type="GO" id="GO:0008270">
    <property type="term" value="F:zinc ion binding"/>
    <property type="evidence" value="ECO:0007669"/>
    <property type="project" value="UniProtKB-KW"/>
</dbReference>
<evidence type="ECO:0000256" key="3">
    <source>
        <dbReference type="ARBA" id="ARBA00022833"/>
    </source>
</evidence>
<accession>A0A9N9MHN8</accession>
<evidence type="ECO:0000259" key="6">
    <source>
        <dbReference type="PROSITE" id="PS51039"/>
    </source>
</evidence>
<dbReference type="SMART" id="SM00154">
    <property type="entry name" value="ZnF_AN1"/>
    <property type="match status" value="1"/>
</dbReference>
<evidence type="ECO:0000313" key="7">
    <source>
        <dbReference type="EMBL" id="CAG9763356.1"/>
    </source>
</evidence>
<dbReference type="InterPro" id="IPR000626">
    <property type="entry name" value="Ubiquitin-like_dom"/>
</dbReference>
<evidence type="ECO:0000313" key="8">
    <source>
        <dbReference type="Proteomes" id="UP001152799"/>
    </source>
</evidence>
<dbReference type="SUPFAM" id="SSF118310">
    <property type="entry name" value="AN1-like Zinc finger"/>
    <property type="match status" value="1"/>
</dbReference>
<dbReference type="Gene3D" id="3.10.20.90">
    <property type="entry name" value="Phosphatidylinositol 3-kinase Catalytic Subunit, Chain A, domain 1"/>
    <property type="match status" value="1"/>
</dbReference>
<dbReference type="PANTHER" id="PTHR46728">
    <property type="entry name" value="AN1-TYPE ZINC FINGER PROTEIN 4"/>
    <property type="match status" value="1"/>
</dbReference>
<feature type="domain" description="Ubiquitin-like" evidence="5">
    <location>
        <begin position="19"/>
        <end position="94"/>
    </location>
</feature>
<dbReference type="Proteomes" id="UP001152799">
    <property type="component" value="Chromosome 13"/>
</dbReference>
<dbReference type="Gene3D" id="4.10.1110.10">
    <property type="entry name" value="AN1-like Zinc finger"/>
    <property type="match status" value="1"/>
</dbReference>
<organism evidence="7 8">
    <name type="scientific">Ceutorhynchus assimilis</name>
    <name type="common">cabbage seed weevil</name>
    <dbReference type="NCBI Taxonomy" id="467358"/>
    <lineage>
        <taxon>Eukaryota</taxon>
        <taxon>Metazoa</taxon>
        <taxon>Ecdysozoa</taxon>
        <taxon>Arthropoda</taxon>
        <taxon>Hexapoda</taxon>
        <taxon>Insecta</taxon>
        <taxon>Pterygota</taxon>
        <taxon>Neoptera</taxon>
        <taxon>Endopterygota</taxon>
        <taxon>Coleoptera</taxon>
        <taxon>Polyphaga</taxon>
        <taxon>Cucujiformia</taxon>
        <taxon>Curculionidae</taxon>
        <taxon>Ceutorhynchinae</taxon>
        <taxon>Ceutorhynchus</taxon>
    </lineage>
</organism>
<dbReference type="SUPFAM" id="SSF54236">
    <property type="entry name" value="Ubiquitin-like"/>
    <property type="match status" value="1"/>
</dbReference>
<feature type="domain" description="AN1-type" evidence="6">
    <location>
        <begin position="633"/>
        <end position="680"/>
    </location>
</feature>
<gene>
    <name evidence="7" type="ORF">CEUTPL_LOCUS4021</name>
</gene>
<dbReference type="InterPro" id="IPR035896">
    <property type="entry name" value="AN1-like_Znf"/>
</dbReference>
<keyword evidence="3" id="KW-0862">Zinc</keyword>
<evidence type="ECO:0000259" key="5">
    <source>
        <dbReference type="PROSITE" id="PS50053"/>
    </source>
</evidence>
<dbReference type="InterPro" id="IPR000058">
    <property type="entry name" value="Znf_AN1"/>
</dbReference>
<dbReference type="PROSITE" id="PS50053">
    <property type="entry name" value="UBIQUITIN_2"/>
    <property type="match status" value="1"/>
</dbReference>
<protein>
    <recommendedName>
        <fullName evidence="9">AN1-type zinc finger protein 4</fullName>
    </recommendedName>
</protein>
<dbReference type="SMART" id="SM00213">
    <property type="entry name" value="UBQ"/>
    <property type="match status" value="1"/>
</dbReference>
<proteinExistence type="predicted"/>
<keyword evidence="8" id="KW-1185">Reference proteome</keyword>
<evidence type="ECO:0000256" key="4">
    <source>
        <dbReference type="PROSITE-ProRule" id="PRU00449"/>
    </source>
</evidence>
<dbReference type="InterPro" id="IPR053061">
    <property type="entry name" value="AN1-type_zinc_finger"/>
</dbReference>
<dbReference type="PANTHER" id="PTHR46728:SF1">
    <property type="entry name" value="AN1-TYPE ZINC FINGER PROTEIN 4"/>
    <property type="match status" value="1"/>
</dbReference>
<keyword evidence="1" id="KW-0479">Metal-binding</keyword>
<dbReference type="InterPro" id="IPR029071">
    <property type="entry name" value="Ubiquitin-like_domsf"/>
</dbReference>
<evidence type="ECO:0000256" key="1">
    <source>
        <dbReference type="ARBA" id="ARBA00022723"/>
    </source>
</evidence>
<keyword evidence="2 4" id="KW-0863">Zinc-finger</keyword>
<reference evidence="7" key="1">
    <citation type="submission" date="2022-01" db="EMBL/GenBank/DDBJ databases">
        <authorList>
            <person name="King R."/>
        </authorList>
    </citation>
    <scope>NUCLEOTIDE SEQUENCE</scope>
</reference>
<dbReference type="Pfam" id="PF00240">
    <property type="entry name" value="ubiquitin"/>
    <property type="match status" value="1"/>
</dbReference>
<evidence type="ECO:0008006" key="9">
    <source>
        <dbReference type="Google" id="ProtNLM"/>
    </source>
</evidence>